<dbReference type="EMBL" id="CP031034">
    <property type="protein sequence ID" value="QDZ18203.1"/>
    <property type="molecule type" value="Genomic_DNA"/>
</dbReference>
<evidence type="ECO:0000259" key="1">
    <source>
        <dbReference type="Pfam" id="PF00754"/>
    </source>
</evidence>
<dbReference type="PANTHER" id="PTHR33906">
    <property type="entry name" value="INTRAFLAGELLAR TRANSPORT PROTEIN 25 HOMOLOG"/>
    <property type="match status" value="1"/>
</dbReference>
<organism evidence="2 3">
    <name type="scientific">Chloropicon primus</name>
    <dbReference type="NCBI Taxonomy" id="1764295"/>
    <lineage>
        <taxon>Eukaryota</taxon>
        <taxon>Viridiplantae</taxon>
        <taxon>Chlorophyta</taxon>
        <taxon>Chloropicophyceae</taxon>
        <taxon>Chloropicales</taxon>
        <taxon>Chloropicaceae</taxon>
        <taxon>Chloropicon</taxon>
    </lineage>
</organism>
<accession>A0A5B8MCV3</accession>
<keyword evidence="3" id="KW-1185">Reference proteome</keyword>
<sequence length="132" mass="15003">MTDYADQSRGTYVSMATCCDDRHPPESVIDGNPKTFWSTTGLFPQEIVLTLKDQTRISRVNFSSTGVQKLVVSRARDLQPLEFEKLYDTNLSQITGQMQQENKVISFEAKHIKFTIQSGWDNFAAVHKISLQ</sequence>
<gene>
    <name evidence="2" type="ORF">A3770_01p07210</name>
</gene>
<dbReference type="InterPro" id="IPR008979">
    <property type="entry name" value="Galactose-bd-like_sf"/>
</dbReference>
<evidence type="ECO:0000313" key="2">
    <source>
        <dbReference type="EMBL" id="QDZ18203.1"/>
    </source>
</evidence>
<dbReference type="InterPro" id="IPR000421">
    <property type="entry name" value="FA58C"/>
</dbReference>
<evidence type="ECO:0000313" key="3">
    <source>
        <dbReference type="Proteomes" id="UP000316726"/>
    </source>
</evidence>
<dbReference type="Proteomes" id="UP000316726">
    <property type="component" value="Chromosome 1"/>
</dbReference>
<dbReference type="STRING" id="1764295.A0A5B8MCV3"/>
<dbReference type="SUPFAM" id="SSF49785">
    <property type="entry name" value="Galactose-binding domain-like"/>
    <property type="match status" value="1"/>
</dbReference>
<feature type="domain" description="F5/8 type C" evidence="1">
    <location>
        <begin position="20"/>
        <end position="125"/>
    </location>
</feature>
<dbReference type="GO" id="GO:0042073">
    <property type="term" value="P:intraciliary transport"/>
    <property type="evidence" value="ECO:0007669"/>
    <property type="project" value="InterPro"/>
</dbReference>
<protein>
    <recommendedName>
        <fullName evidence="1">F5/8 type C domain-containing protein</fullName>
    </recommendedName>
</protein>
<dbReference type="Pfam" id="PF00754">
    <property type="entry name" value="F5_F8_type_C"/>
    <property type="match status" value="1"/>
</dbReference>
<dbReference type="GO" id="GO:0030992">
    <property type="term" value="C:intraciliary transport particle B"/>
    <property type="evidence" value="ECO:0007669"/>
    <property type="project" value="InterPro"/>
</dbReference>
<dbReference type="InterPro" id="IPR033558">
    <property type="entry name" value="IFT25"/>
</dbReference>
<dbReference type="OrthoDB" id="271080at2759"/>
<dbReference type="PANTHER" id="PTHR33906:SF1">
    <property type="entry name" value="INTRAFLAGELLAR TRANSPORT PROTEIN 25 HOMOLOG"/>
    <property type="match status" value="1"/>
</dbReference>
<dbReference type="AlphaFoldDB" id="A0A5B8MCV3"/>
<dbReference type="Gene3D" id="2.60.120.260">
    <property type="entry name" value="Galactose-binding domain-like"/>
    <property type="match status" value="1"/>
</dbReference>
<proteinExistence type="predicted"/>
<name>A0A5B8MCV3_9CHLO</name>
<dbReference type="GO" id="GO:0005929">
    <property type="term" value="C:cilium"/>
    <property type="evidence" value="ECO:0007669"/>
    <property type="project" value="TreeGrafter"/>
</dbReference>
<reference evidence="2 3" key="1">
    <citation type="submission" date="2018-07" db="EMBL/GenBank/DDBJ databases">
        <title>The complete nuclear genome of the prasinophyte Chloropicon primus (CCMP1205).</title>
        <authorList>
            <person name="Pombert J.-F."/>
            <person name="Otis C."/>
            <person name="Turmel M."/>
            <person name="Lemieux C."/>
        </authorList>
    </citation>
    <scope>NUCLEOTIDE SEQUENCE [LARGE SCALE GENOMIC DNA]</scope>
    <source>
        <strain evidence="2 3">CCMP1205</strain>
    </source>
</reference>